<comment type="caution">
    <text evidence="3">The sequence shown here is derived from an EMBL/GenBank/DDBJ whole genome shotgun (WGS) entry which is preliminary data.</text>
</comment>
<dbReference type="Proteomes" id="UP000681967">
    <property type="component" value="Unassembled WGS sequence"/>
</dbReference>
<reference evidence="3" key="1">
    <citation type="submission" date="2021-02" db="EMBL/GenBank/DDBJ databases">
        <authorList>
            <person name="Nowell W R."/>
        </authorList>
    </citation>
    <scope>NUCLEOTIDE SEQUENCE</scope>
</reference>
<dbReference type="PANTHER" id="PTHR43690:SF18">
    <property type="entry name" value="INSULIN-DEGRADING ENZYME-RELATED"/>
    <property type="match status" value="1"/>
</dbReference>
<dbReference type="InterPro" id="IPR050626">
    <property type="entry name" value="Peptidase_M16"/>
</dbReference>
<dbReference type="PANTHER" id="PTHR43690">
    <property type="entry name" value="NARDILYSIN"/>
    <property type="match status" value="1"/>
</dbReference>
<proteinExistence type="predicted"/>
<dbReference type="InterPro" id="IPR011249">
    <property type="entry name" value="Metalloenz_LuxS/M16"/>
</dbReference>
<dbReference type="GO" id="GO:0046872">
    <property type="term" value="F:metal ion binding"/>
    <property type="evidence" value="ECO:0007669"/>
    <property type="project" value="UniProtKB-KW"/>
</dbReference>
<protein>
    <recommendedName>
        <fullName evidence="2">Peptidase M16 middle/third domain-containing protein</fullName>
    </recommendedName>
</protein>
<name>A0A8S3GAH5_9BILA</name>
<organism evidence="3 4">
    <name type="scientific">Rotaria magnacalcarata</name>
    <dbReference type="NCBI Taxonomy" id="392030"/>
    <lineage>
        <taxon>Eukaryota</taxon>
        <taxon>Metazoa</taxon>
        <taxon>Spiralia</taxon>
        <taxon>Gnathifera</taxon>
        <taxon>Rotifera</taxon>
        <taxon>Eurotatoria</taxon>
        <taxon>Bdelloidea</taxon>
        <taxon>Philodinida</taxon>
        <taxon>Philodinidae</taxon>
        <taxon>Rotaria</taxon>
    </lineage>
</organism>
<dbReference type="AlphaFoldDB" id="A0A8S3GAH5"/>
<evidence type="ECO:0000259" key="2">
    <source>
        <dbReference type="Pfam" id="PF16187"/>
    </source>
</evidence>
<dbReference type="InterPro" id="IPR032632">
    <property type="entry name" value="Peptidase_M16_M"/>
</dbReference>
<evidence type="ECO:0000313" key="4">
    <source>
        <dbReference type="Proteomes" id="UP000681967"/>
    </source>
</evidence>
<sequence length="86" mass="10243">MRVFLASKEFTSIATEKEKWFDTQYKKEYLPEELIEKCETCELIPELHLHSPNEFIPTDFHLLSSEKTLLRPELPTKIKVTYEIQV</sequence>
<dbReference type="SUPFAM" id="SSF63411">
    <property type="entry name" value="LuxS/MPP-like metallohydrolase"/>
    <property type="match status" value="1"/>
</dbReference>
<feature type="domain" description="Peptidase M16 middle/third" evidence="2">
    <location>
        <begin position="1"/>
        <end position="81"/>
    </location>
</feature>
<evidence type="ECO:0000256" key="1">
    <source>
        <dbReference type="ARBA" id="ARBA00022723"/>
    </source>
</evidence>
<gene>
    <name evidence="3" type="ORF">BYL167_LOCUS73774</name>
</gene>
<dbReference type="EMBL" id="CAJOBH010262903">
    <property type="protein sequence ID" value="CAF5157621.1"/>
    <property type="molecule type" value="Genomic_DNA"/>
</dbReference>
<dbReference type="Pfam" id="PF16187">
    <property type="entry name" value="Peptidase_M16_M"/>
    <property type="match status" value="1"/>
</dbReference>
<dbReference type="Gene3D" id="3.30.830.10">
    <property type="entry name" value="Metalloenzyme, LuxS/M16 peptidase-like"/>
    <property type="match status" value="1"/>
</dbReference>
<accession>A0A8S3GAH5</accession>
<keyword evidence="1" id="KW-0479">Metal-binding</keyword>
<evidence type="ECO:0000313" key="3">
    <source>
        <dbReference type="EMBL" id="CAF5157621.1"/>
    </source>
</evidence>